<sequence length="262" mass="29468">MNIALGIEYNGQAYKGFQRQKTFDSVQERIEKALSRVAGTEIETFCAGRTDAGVHATGQVVNFITDAVRPEHAWMLGTNVFLPEDISVKWVKQTTDDFHARFSATARRYRYVILNNRSRPGILSGKVSHYYHGILNEKAMHEAAQCLVGEHDFTSFRAAGCESRTPWRNVHRVEVSRIGDYVIVDITANAFLLHMVRNIVGSLLEVGYERQPVEWMAEVFAGLDRTKAGPTAQPDGLYLVDVTYPEEFGMPKNTNLGPFLLL</sequence>
<comment type="similarity">
    <text evidence="1 4 7">Belongs to the tRNA pseudouridine synthase TruA family.</text>
</comment>
<dbReference type="InterPro" id="IPR020095">
    <property type="entry name" value="PsdUridine_synth_TruA_C"/>
</dbReference>
<proteinExistence type="inferred from homology"/>
<dbReference type="OrthoDB" id="9811823at2"/>
<gene>
    <name evidence="4" type="primary">truA</name>
    <name evidence="9" type="ORF">SAMN02910344_01553</name>
</gene>
<name>A0A662ZI51_9GAMM</name>
<comment type="catalytic activity">
    <reaction evidence="4 7">
        <text>uridine(38/39/40) in tRNA = pseudouridine(38/39/40) in tRNA</text>
        <dbReference type="Rhea" id="RHEA:22376"/>
        <dbReference type="Rhea" id="RHEA-COMP:10085"/>
        <dbReference type="Rhea" id="RHEA-COMP:10087"/>
        <dbReference type="ChEBI" id="CHEBI:65314"/>
        <dbReference type="ChEBI" id="CHEBI:65315"/>
        <dbReference type="EC" id="5.4.99.12"/>
    </reaction>
</comment>
<evidence type="ECO:0000256" key="4">
    <source>
        <dbReference type="HAMAP-Rule" id="MF_00171"/>
    </source>
</evidence>
<dbReference type="GO" id="GO:0003723">
    <property type="term" value="F:RNA binding"/>
    <property type="evidence" value="ECO:0007669"/>
    <property type="project" value="InterPro"/>
</dbReference>
<evidence type="ECO:0000313" key="10">
    <source>
        <dbReference type="Proteomes" id="UP000243745"/>
    </source>
</evidence>
<dbReference type="Gene3D" id="3.30.70.580">
    <property type="entry name" value="Pseudouridine synthase I, catalytic domain, N-terminal subdomain"/>
    <property type="match status" value="1"/>
</dbReference>
<evidence type="ECO:0000313" key="9">
    <source>
        <dbReference type="EMBL" id="SFP50015.1"/>
    </source>
</evidence>
<organism evidence="9 10">
    <name type="scientific">Ruminobacter amylophilus</name>
    <dbReference type="NCBI Taxonomy" id="867"/>
    <lineage>
        <taxon>Bacteria</taxon>
        <taxon>Pseudomonadati</taxon>
        <taxon>Pseudomonadota</taxon>
        <taxon>Gammaproteobacteria</taxon>
        <taxon>Aeromonadales</taxon>
        <taxon>Succinivibrionaceae</taxon>
        <taxon>Ruminobacter</taxon>
    </lineage>
</organism>
<evidence type="ECO:0000256" key="7">
    <source>
        <dbReference type="RuleBase" id="RU003792"/>
    </source>
</evidence>
<dbReference type="Gene3D" id="3.30.70.660">
    <property type="entry name" value="Pseudouridine synthase I, catalytic domain, C-terminal subdomain"/>
    <property type="match status" value="1"/>
</dbReference>
<feature type="domain" description="Pseudouridine synthase I TruA alpha/beta" evidence="8">
    <location>
        <begin position="143"/>
        <end position="245"/>
    </location>
</feature>
<dbReference type="InterPro" id="IPR001406">
    <property type="entry name" value="PsdUridine_synth_TruA"/>
</dbReference>
<dbReference type="AlphaFoldDB" id="A0A662ZI51"/>
<evidence type="ECO:0000259" key="8">
    <source>
        <dbReference type="Pfam" id="PF01416"/>
    </source>
</evidence>
<evidence type="ECO:0000256" key="2">
    <source>
        <dbReference type="ARBA" id="ARBA00022694"/>
    </source>
</evidence>
<keyword evidence="3 4" id="KW-0413">Isomerase</keyword>
<dbReference type="GO" id="GO:0160147">
    <property type="term" value="F:tRNA pseudouridine(38-40) synthase activity"/>
    <property type="evidence" value="ECO:0007669"/>
    <property type="project" value="UniProtKB-EC"/>
</dbReference>
<keyword evidence="10" id="KW-1185">Reference proteome</keyword>
<dbReference type="Proteomes" id="UP000243745">
    <property type="component" value="Unassembled WGS sequence"/>
</dbReference>
<comment type="subunit">
    <text evidence="4">Homodimer.</text>
</comment>
<dbReference type="NCBIfam" id="TIGR00071">
    <property type="entry name" value="hisT_truA"/>
    <property type="match status" value="1"/>
</dbReference>
<dbReference type="RefSeq" id="WP_093142566.1">
    <property type="nucleotide sequence ID" value="NZ_FOXF01000029.1"/>
</dbReference>
<dbReference type="FunFam" id="3.30.70.580:FF:000001">
    <property type="entry name" value="tRNA pseudouridine synthase A"/>
    <property type="match status" value="1"/>
</dbReference>
<feature type="domain" description="Pseudouridine synthase I TruA alpha/beta" evidence="8">
    <location>
        <begin position="8"/>
        <end position="102"/>
    </location>
</feature>
<dbReference type="GO" id="GO:0031119">
    <property type="term" value="P:tRNA pseudouridine synthesis"/>
    <property type="evidence" value="ECO:0007669"/>
    <property type="project" value="UniProtKB-UniRule"/>
</dbReference>
<comment type="function">
    <text evidence="4">Formation of pseudouridine at positions 38, 39 and 40 in the anticodon stem and loop of transfer RNAs.</text>
</comment>
<dbReference type="EMBL" id="FOXF01000029">
    <property type="protein sequence ID" value="SFP50015.1"/>
    <property type="molecule type" value="Genomic_DNA"/>
</dbReference>
<dbReference type="EC" id="5.4.99.12" evidence="4"/>
<protein>
    <recommendedName>
        <fullName evidence="4">tRNA pseudouridine synthase A</fullName>
        <ecNumber evidence="4">5.4.99.12</ecNumber>
    </recommendedName>
    <alternativeName>
        <fullName evidence="4">tRNA pseudouridine(38-40) synthase</fullName>
    </alternativeName>
    <alternativeName>
        <fullName evidence="4">tRNA pseudouridylate synthase I</fullName>
    </alternativeName>
    <alternativeName>
        <fullName evidence="4">tRNA-uridine isomerase I</fullName>
    </alternativeName>
</protein>
<reference evidence="9 10" key="1">
    <citation type="submission" date="2016-10" db="EMBL/GenBank/DDBJ databases">
        <authorList>
            <person name="Varghese N."/>
            <person name="Submissions S."/>
        </authorList>
    </citation>
    <scope>NUCLEOTIDE SEQUENCE [LARGE SCALE GENOMIC DNA]</scope>
    <source>
        <strain evidence="9 10">DSM 1361</strain>
    </source>
</reference>
<evidence type="ECO:0000256" key="1">
    <source>
        <dbReference type="ARBA" id="ARBA00009375"/>
    </source>
</evidence>
<keyword evidence="2 4" id="KW-0819">tRNA processing</keyword>
<dbReference type="InterPro" id="IPR020094">
    <property type="entry name" value="TruA/RsuA/RluB/E/F_N"/>
</dbReference>
<dbReference type="SUPFAM" id="SSF55120">
    <property type="entry name" value="Pseudouridine synthase"/>
    <property type="match status" value="1"/>
</dbReference>
<evidence type="ECO:0000256" key="5">
    <source>
        <dbReference type="PIRSR" id="PIRSR001430-1"/>
    </source>
</evidence>
<feature type="binding site" evidence="4 6">
    <location>
        <position position="109"/>
    </location>
    <ligand>
        <name>substrate</name>
    </ligand>
</feature>
<evidence type="ECO:0000256" key="6">
    <source>
        <dbReference type="PIRSR" id="PIRSR001430-2"/>
    </source>
</evidence>
<dbReference type="PIRSF" id="PIRSF001430">
    <property type="entry name" value="tRNA_psdUrid_synth"/>
    <property type="match status" value="1"/>
</dbReference>
<evidence type="ECO:0000256" key="3">
    <source>
        <dbReference type="ARBA" id="ARBA00023235"/>
    </source>
</evidence>
<dbReference type="InterPro" id="IPR020103">
    <property type="entry name" value="PsdUridine_synth_cat_dom_sf"/>
</dbReference>
<accession>A0A662ZI51</accession>
<dbReference type="CDD" id="cd02570">
    <property type="entry name" value="PseudoU_synth_EcTruA"/>
    <property type="match status" value="1"/>
</dbReference>
<comment type="caution">
    <text evidence="4">Lacks conserved residue(s) required for the propagation of feature annotation.</text>
</comment>
<feature type="active site" description="Nucleophile" evidence="4 5">
    <location>
        <position position="51"/>
    </location>
</feature>
<dbReference type="HAMAP" id="MF_00171">
    <property type="entry name" value="TruA"/>
    <property type="match status" value="1"/>
</dbReference>
<dbReference type="Pfam" id="PF01416">
    <property type="entry name" value="PseudoU_synth_1"/>
    <property type="match status" value="2"/>
</dbReference>
<dbReference type="InterPro" id="IPR020097">
    <property type="entry name" value="PsdUridine_synth_TruA_a/b_dom"/>
</dbReference>
<dbReference type="PANTHER" id="PTHR11142">
    <property type="entry name" value="PSEUDOURIDYLATE SYNTHASE"/>
    <property type="match status" value="1"/>
</dbReference>
<dbReference type="PANTHER" id="PTHR11142:SF0">
    <property type="entry name" value="TRNA PSEUDOURIDINE SYNTHASE-LIKE 1"/>
    <property type="match status" value="1"/>
</dbReference>